<dbReference type="PANTHER" id="PTHR31234:SF70">
    <property type="entry name" value="LATE EMBRYOGENESIS ABUNDANT PROTEIN LEA-2 SUBGROUP DOMAIN-CONTAINING PROTEIN"/>
    <property type="match status" value="1"/>
</dbReference>
<evidence type="ECO:0000313" key="8">
    <source>
        <dbReference type="EMBL" id="GMH11985.1"/>
    </source>
</evidence>
<evidence type="ECO:0000313" key="9">
    <source>
        <dbReference type="Proteomes" id="UP001279734"/>
    </source>
</evidence>
<evidence type="ECO:0000256" key="3">
    <source>
        <dbReference type="ARBA" id="ARBA00022989"/>
    </source>
</evidence>
<proteinExistence type="predicted"/>
<sequence>MALGRPTVALLVNENVDRLSYSFFSFISPRLQVRPYSSSRLTSLPSSSSERGSEPEEEALTKSTATAEEDRSSLLHHLYCLCLISILQRLCRDSVSLGFENDDGRPSPPKGRRLAASFRRPSGNGIASGLRGACENNWRLEKFRLAAAIRRSAQIYRVPPPENARKYQLYTRRKHRHNQRRCCLCTTLVLLLLAVLVAVSACILYLIYRPKSPSYSVQSVSVEGINLTSSTTAISPDFNVTLRAENPNKKIGIYYEKGSSFKIYHNDVEFSEGSLPAFYQPPENVTLFSMILTGSNIVLSTSARQTILTEQNSGKVPLNMHVKLPVKIKLGAVKTWTVTVKVSCAVTVSGLTANSKVVSKACDVSVKPW</sequence>
<dbReference type="Proteomes" id="UP001279734">
    <property type="component" value="Unassembled WGS sequence"/>
</dbReference>
<dbReference type="GO" id="GO:0005886">
    <property type="term" value="C:plasma membrane"/>
    <property type="evidence" value="ECO:0007669"/>
    <property type="project" value="TreeGrafter"/>
</dbReference>
<evidence type="ECO:0000259" key="7">
    <source>
        <dbReference type="Pfam" id="PF03168"/>
    </source>
</evidence>
<dbReference type="GO" id="GO:0098542">
    <property type="term" value="P:defense response to other organism"/>
    <property type="evidence" value="ECO:0007669"/>
    <property type="project" value="InterPro"/>
</dbReference>
<comment type="caution">
    <text evidence="8">The sequence shown here is derived from an EMBL/GenBank/DDBJ whole genome shotgun (WGS) entry which is preliminary data.</text>
</comment>
<feature type="domain" description="Late embryogenesis abundant protein LEA-2 subgroup" evidence="7">
    <location>
        <begin position="241"/>
        <end position="344"/>
    </location>
</feature>
<feature type="compositionally biased region" description="Low complexity" evidence="5">
    <location>
        <begin position="38"/>
        <end position="50"/>
    </location>
</feature>
<evidence type="ECO:0000256" key="2">
    <source>
        <dbReference type="ARBA" id="ARBA00022692"/>
    </source>
</evidence>
<protein>
    <recommendedName>
        <fullName evidence="7">Late embryogenesis abundant protein LEA-2 subgroup domain-containing protein</fullName>
    </recommendedName>
</protein>
<dbReference type="Pfam" id="PF03168">
    <property type="entry name" value="LEA_2"/>
    <property type="match status" value="1"/>
</dbReference>
<comment type="subcellular location">
    <subcellularLocation>
        <location evidence="1">Membrane</location>
        <topology evidence="1">Single-pass membrane protein</topology>
    </subcellularLocation>
</comment>
<dbReference type="Gene3D" id="2.60.40.1820">
    <property type="match status" value="1"/>
</dbReference>
<feature type="region of interest" description="Disordered" evidence="5">
    <location>
        <begin position="38"/>
        <end position="65"/>
    </location>
</feature>
<dbReference type="PANTHER" id="PTHR31234">
    <property type="entry name" value="LATE EMBRYOGENESIS ABUNDANT (LEA) HYDROXYPROLINE-RICH GLYCOPROTEIN FAMILY"/>
    <property type="match status" value="1"/>
</dbReference>
<keyword evidence="3 6" id="KW-1133">Transmembrane helix</keyword>
<evidence type="ECO:0000256" key="4">
    <source>
        <dbReference type="ARBA" id="ARBA00023136"/>
    </source>
</evidence>
<evidence type="ECO:0000256" key="6">
    <source>
        <dbReference type="SAM" id="Phobius"/>
    </source>
</evidence>
<dbReference type="SUPFAM" id="SSF117070">
    <property type="entry name" value="LEA14-like"/>
    <property type="match status" value="1"/>
</dbReference>
<dbReference type="InterPro" id="IPR044839">
    <property type="entry name" value="NDR1-like"/>
</dbReference>
<accession>A0AAD3XPS8</accession>
<name>A0AAD3XPS8_NEPGR</name>
<evidence type="ECO:0000256" key="5">
    <source>
        <dbReference type="SAM" id="MobiDB-lite"/>
    </source>
</evidence>
<dbReference type="AlphaFoldDB" id="A0AAD3XPS8"/>
<reference evidence="8" key="1">
    <citation type="submission" date="2023-05" db="EMBL/GenBank/DDBJ databases">
        <title>Nepenthes gracilis genome sequencing.</title>
        <authorList>
            <person name="Fukushima K."/>
        </authorList>
    </citation>
    <scope>NUCLEOTIDE SEQUENCE</scope>
    <source>
        <strain evidence="8">SING2019-196</strain>
    </source>
</reference>
<keyword evidence="2 6" id="KW-0812">Transmembrane</keyword>
<organism evidence="8 9">
    <name type="scientific">Nepenthes gracilis</name>
    <name type="common">Slender pitcher plant</name>
    <dbReference type="NCBI Taxonomy" id="150966"/>
    <lineage>
        <taxon>Eukaryota</taxon>
        <taxon>Viridiplantae</taxon>
        <taxon>Streptophyta</taxon>
        <taxon>Embryophyta</taxon>
        <taxon>Tracheophyta</taxon>
        <taxon>Spermatophyta</taxon>
        <taxon>Magnoliopsida</taxon>
        <taxon>eudicotyledons</taxon>
        <taxon>Gunneridae</taxon>
        <taxon>Pentapetalae</taxon>
        <taxon>Caryophyllales</taxon>
        <taxon>Nepenthaceae</taxon>
        <taxon>Nepenthes</taxon>
    </lineage>
</organism>
<evidence type="ECO:0000256" key="1">
    <source>
        <dbReference type="ARBA" id="ARBA00004167"/>
    </source>
</evidence>
<gene>
    <name evidence="8" type="ORF">Nepgr_013826</name>
</gene>
<dbReference type="EMBL" id="BSYO01000011">
    <property type="protein sequence ID" value="GMH11985.1"/>
    <property type="molecule type" value="Genomic_DNA"/>
</dbReference>
<keyword evidence="4 6" id="KW-0472">Membrane</keyword>
<feature type="transmembrane region" description="Helical" evidence="6">
    <location>
        <begin position="182"/>
        <end position="208"/>
    </location>
</feature>
<dbReference type="InterPro" id="IPR004864">
    <property type="entry name" value="LEA_2"/>
</dbReference>
<keyword evidence="9" id="KW-1185">Reference proteome</keyword>